<comment type="similarity">
    <text evidence="12">Belongs to the carbohydrate kinase PfkB family. Ribokinase subfamily.</text>
</comment>
<evidence type="ECO:0000256" key="10">
    <source>
        <dbReference type="ARBA" id="ARBA00022958"/>
    </source>
</evidence>
<keyword evidence="15" id="KW-1185">Reference proteome</keyword>
<feature type="active site" description="Proton acceptor" evidence="12">
    <location>
        <position position="263"/>
    </location>
</feature>
<comment type="similarity">
    <text evidence="1">Belongs to the carbohydrate kinase pfkB family.</text>
</comment>
<dbReference type="GO" id="GO:0004747">
    <property type="term" value="F:ribokinase activity"/>
    <property type="evidence" value="ECO:0007669"/>
    <property type="project" value="UniProtKB-UniRule"/>
</dbReference>
<dbReference type="CDD" id="cd01174">
    <property type="entry name" value="ribokinase"/>
    <property type="match status" value="1"/>
</dbReference>
<feature type="binding site" evidence="12">
    <location>
        <begin position="39"/>
        <end position="43"/>
    </location>
    <ligand>
        <name>substrate</name>
    </ligand>
</feature>
<evidence type="ECO:0000256" key="7">
    <source>
        <dbReference type="ARBA" id="ARBA00022777"/>
    </source>
</evidence>
<name>A0A642VCW6_9ASCO</name>
<evidence type="ECO:0000256" key="9">
    <source>
        <dbReference type="ARBA" id="ARBA00022842"/>
    </source>
</evidence>
<evidence type="ECO:0000256" key="4">
    <source>
        <dbReference type="ARBA" id="ARBA00022679"/>
    </source>
</evidence>
<evidence type="ECO:0000256" key="6">
    <source>
        <dbReference type="ARBA" id="ARBA00022741"/>
    </source>
</evidence>
<accession>A0A642VCW6</accession>
<keyword evidence="5 12" id="KW-0479">Metal-binding</keyword>
<dbReference type="GO" id="GO:0046872">
    <property type="term" value="F:metal ion binding"/>
    <property type="evidence" value="ECO:0007669"/>
    <property type="project" value="UniProtKB-KW"/>
</dbReference>
<dbReference type="PANTHER" id="PTHR10584">
    <property type="entry name" value="SUGAR KINASE"/>
    <property type="match status" value="1"/>
</dbReference>
<dbReference type="GO" id="GO:0005634">
    <property type="term" value="C:nucleus"/>
    <property type="evidence" value="ECO:0007669"/>
    <property type="project" value="UniProtKB-SubCell"/>
</dbReference>
<proteinExistence type="inferred from homology"/>
<dbReference type="HAMAP" id="MF_01987">
    <property type="entry name" value="Ribokinase"/>
    <property type="match status" value="1"/>
</dbReference>
<evidence type="ECO:0000256" key="11">
    <source>
        <dbReference type="ARBA" id="ARBA00023277"/>
    </source>
</evidence>
<keyword evidence="4 12" id="KW-0808">Transferase</keyword>
<dbReference type="Proteomes" id="UP000761534">
    <property type="component" value="Unassembled WGS sequence"/>
</dbReference>
<dbReference type="GO" id="GO:0005737">
    <property type="term" value="C:cytoplasm"/>
    <property type="evidence" value="ECO:0007669"/>
    <property type="project" value="UniProtKB-SubCell"/>
</dbReference>
<dbReference type="PROSITE" id="PS00584">
    <property type="entry name" value="PFKB_KINASES_2"/>
    <property type="match status" value="1"/>
</dbReference>
<dbReference type="InterPro" id="IPR002173">
    <property type="entry name" value="Carboh/pur_kinase_PfkB_CS"/>
</dbReference>
<dbReference type="OrthoDB" id="415590at2759"/>
<feature type="binding site" evidence="12">
    <location>
        <position position="296"/>
    </location>
    <ligand>
        <name>K(+)</name>
        <dbReference type="ChEBI" id="CHEBI:29103"/>
    </ligand>
</feature>
<evidence type="ECO:0000259" key="13">
    <source>
        <dbReference type="Pfam" id="PF00294"/>
    </source>
</evidence>
<dbReference type="UniPathway" id="UPA00916">
    <property type="reaction ID" value="UER00889"/>
</dbReference>
<dbReference type="Gene3D" id="3.40.1190.20">
    <property type="match status" value="1"/>
</dbReference>
<comment type="pathway">
    <text evidence="12">Carbohydrate metabolism; D-ribose degradation; D-ribose 5-phosphate from beta-D-ribopyranose: step 2/2.</text>
</comment>
<evidence type="ECO:0000256" key="8">
    <source>
        <dbReference type="ARBA" id="ARBA00022840"/>
    </source>
</evidence>
<dbReference type="InterPro" id="IPR029056">
    <property type="entry name" value="Ribokinase-like"/>
</dbReference>
<organism evidence="14 15">
    <name type="scientific">Trichomonascus ciferrii</name>
    <dbReference type="NCBI Taxonomy" id="44093"/>
    <lineage>
        <taxon>Eukaryota</taxon>
        <taxon>Fungi</taxon>
        <taxon>Dikarya</taxon>
        <taxon>Ascomycota</taxon>
        <taxon>Saccharomycotina</taxon>
        <taxon>Dipodascomycetes</taxon>
        <taxon>Dipodascales</taxon>
        <taxon>Trichomonascaceae</taxon>
        <taxon>Trichomonascus</taxon>
        <taxon>Trichomonascus ciferrii complex</taxon>
    </lineage>
</organism>
<comment type="caution">
    <text evidence="12">Lacks conserved residue(s) required for the propagation of feature annotation.</text>
</comment>
<feature type="binding site" evidence="12">
    <location>
        <begin position="228"/>
        <end position="233"/>
    </location>
    <ligand>
        <name>ATP</name>
        <dbReference type="ChEBI" id="CHEBI:30616"/>
    </ligand>
</feature>
<feature type="binding site" evidence="12">
    <location>
        <position position="298"/>
    </location>
    <ligand>
        <name>K(+)</name>
        <dbReference type="ChEBI" id="CHEBI:29103"/>
    </ligand>
</feature>
<comment type="function">
    <text evidence="12">Catalyzes the phosphorylation of ribose at O-5 in a reaction requiring ATP and magnesium. The resulting D-ribose-5-phosphate can then be used either for sythesis of nucleotides, histidine, and tryptophan, or as a component of the pentose phosphate pathway.</text>
</comment>
<evidence type="ECO:0000256" key="3">
    <source>
        <dbReference type="ARBA" id="ARBA00016943"/>
    </source>
</evidence>
<reference evidence="14" key="1">
    <citation type="journal article" date="2019" name="G3 (Bethesda)">
        <title>Genome Assemblies of Two Rare Opportunistic Yeast Pathogens: Diutina rugosa (syn. Candida rugosa) and Trichomonascus ciferrii (syn. Candida ciferrii).</title>
        <authorList>
            <person name="Mixao V."/>
            <person name="Saus E."/>
            <person name="Hansen A.P."/>
            <person name="Lass-Florl C."/>
            <person name="Gabaldon T."/>
        </authorList>
    </citation>
    <scope>NUCLEOTIDE SEQUENCE</scope>
    <source>
        <strain evidence="14">CBS 4856</strain>
    </source>
</reference>
<keyword evidence="8 12" id="KW-0067">ATP-binding</keyword>
<evidence type="ECO:0000256" key="2">
    <source>
        <dbReference type="ARBA" id="ARBA00012035"/>
    </source>
</evidence>
<feature type="binding site" evidence="12">
    <location>
        <position position="257"/>
    </location>
    <ligand>
        <name>K(+)</name>
        <dbReference type="ChEBI" id="CHEBI:29103"/>
    </ligand>
</feature>
<feature type="binding site" evidence="12">
    <location>
        <begin position="262"/>
        <end position="263"/>
    </location>
    <ligand>
        <name>ATP</name>
        <dbReference type="ChEBI" id="CHEBI:30616"/>
    </ligand>
</feature>
<dbReference type="InterPro" id="IPR011611">
    <property type="entry name" value="PfkB_dom"/>
</dbReference>
<dbReference type="Pfam" id="PF00294">
    <property type="entry name" value="PfkB"/>
    <property type="match status" value="1"/>
</dbReference>
<dbReference type="GO" id="GO:0019303">
    <property type="term" value="P:D-ribose catabolic process"/>
    <property type="evidence" value="ECO:0007669"/>
    <property type="project" value="UniProtKB-UniRule"/>
</dbReference>
<dbReference type="InterPro" id="IPR011877">
    <property type="entry name" value="Ribokinase"/>
</dbReference>
<keyword evidence="9 12" id="KW-0460">Magnesium</keyword>
<protein>
    <recommendedName>
        <fullName evidence="3 12">Ribokinase</fullName>
        <shortName evidence="12">RK</shortName>
        <ecNumber evidence="2 12">2.7.1.15</ecNumber>
    </recommendedName>
</protein>
<dbReference type="EC" id="2.7.1.15" evidence="2 12"/>
<keyword evidence="7 12" id="KW-0418">Kinase</keyword>
<feature type="binding site" evidence="12">
    <location>
        <position position="293"/>
    </location>
    <ligand>
        <name>K(+)</name>
        <dbReference type="ChEBI" id="CHEBI:29103"/>
    </ligand>
</feature>
<comment type="caution">
    <text evidence="14">The sequence shown here is derived from an EMBL/GenBank/DDBJ whole genome shotgun (WGS) entry which is preliminary data.</text>
</comment>
<sequence>MKCVTVLGSLNFDLVTKASRFPAGGETLNAQSFETHHGGKGANEALAARRLSDKNEVNVKMIGRVGKDAFGDELVSSMKEEGIDMSQVLSVKDVPTGTSSIFVEPESGENRILFYFGANGTLKTSDVSEEVLKGSDLLMVQNEVPLDVAYHGLKVAHGLGIKTVYNPSPVDPNPPLEFFKYVDYLIVNSSEAQVLSKSDAPIDDNVELAQKAIKPLAETVGSKNIIITLGKNGSIYYSPESGDSGTIPANKVDKIVDTTGAGDTFLGAFSSRIATGSQITDALKFASKAASIAVTRNGAAEGIPHLSEI</sequence>
<dbReference type="SUPFAM" id="SSF53613">
    <property type="entry name" value="Ribokinase-like"/>
    <property type="match status" value="1"/>
</dbReference>
<feature type="binding site" evidence="12">
    <location>
        <position position="188"/>
    </location>
    <ligand>
        <name>ATP</name>
        <dbReference type="ChEBI" id="CHEBI:30616"/>
    </ligand>
</feature>
<feature type="binding site" evidence="12">
    <location>
        <position position="143"/>
    </location>
    <ligand>
        <name>substrate</name>
    </ligand>
</feature>
<comment type="subunit">
    <text evidence="12">Homodimer.</text>
</comment>
<feature type="binding site" evidence="12">
    <location>
        <position position="263"/>
    </location>
    <ligand>
        <name>substrate</name>
    </ligand>
</feature>
<comment type="activity regulation">
    <text evidence="12">Activated by a monovalent cation that binds near, but not in, the active site. The most likely occupant of the site in vivo is potassium. Ion binding induces a conformational change that may alter substrate affinity.</text>
</comment>
<dbReference type="EMBL" id="SWFS01000077">
    <property type="protein sequence ID" value="KAA8916924.1"/>
    <property type="molecule type" value="Genomic_DNA"/>
</dbReference>
<evidence type="ECO:0000313" key="14">
    <source>
        <dbReference type="EMBL" id="KAA8916924.1"/>
    </source>
</evidence>
<comment type="catalytic activity">
    <reaction evidence="12">
        <text>D-ribose + ATP = D-ribose 5-phosphate + ADP + H(+)</text>
        <dbReference type="Rhea" id="RHEA:13697"/>
        <dbReference type="ChEBI" id="CHEBI:15378"/>
        <dbReference type="ChEBI" id="CHEBI:30616"/>
        <dbReference type="ChEBI" id="CHEBI:47013"/>
        <dbReference type="ChEBI" id="CHEBI:78346"/>
        <dbReference type="ChEBI" id="CHEBI:456216"/>
        <dbReference type="EC" id="2.7.1.15"/>
    </reaction>
</comment>
<comment type="subcellular location">
    <subcellularLocation>
        <location evidence="12">Cytoplasm</location>
    </subcellularLocation>
    <subcellularLocation>
        <location evidence="12">Nucleus</location>
    </subcellularLocation>
</comment>
<evidence type="ECO:0000256" key="12">
    <source>
        <dbReference type="HAMAP-Rule" id="MF_03215"/>
    </source>
</evidence>
<feature type="domain" description="Carbohydrate kinase PfkB" evidence="13">
    <location>
        <begin position="3"/>
        <end position="305"/>
    </location>
</feature>
<keyword evidence="6 12" id="KW-0547">Nucleotide-binding</keyword>
<evidence type="ECO:0000256" key="1">
    <source>
        <dbReference type="ARBA" id="ARBA00005380"/>
    </source>
</evidence>
<keyword evidence="11 12" id="KW-0119">Carbohydrate metabolism</keyword>
<feature type="binding site" evidence="12">
    <location>
        <position position="259"/>
    </location>
    <ligand>
        <name>K(+)</name>
        <dbReference type="ChEBI" id="CHEBI:29103"/>
    </ligand>
</feature>
<dbReference type="GO" id="GO:0005524">
    <property type="term" value="F:ATP binding"/>
    <property type="evidence" value="ECO:0007669"/>
    <property type="project" value="UniProtKB-UniRule"/>
</dbReference>
<keyword evidence="12" id="KW-0963">Cytoplasm</keyword>
<evidence type="ECO:0000313" key="15">
    <source>
        <dbReference type="Proteomes" id="UP000761534"/>
    </source>
</evidence>
<keyword evidence="12" id="KW-0539">Nucleus</keyword>
<dbReference type="AlphaFoldDB" id="A0A642VCW6"/>
<comment type="cofactor">
    <cofactor evidence="12">
        <name>Mg(2+)</name>
        <dbReference type="ChEBI" id="CHEBI:18420"/>
    </cofactor>
    <text evidence="12">Requires a divalent cation, most likely magnesium in vivo, as an electrophilic catalyst to aid phosphoryl group transfer. It is the chelate of the metal and the nucleotide that is the actual substrate.</text>
</comment>
<dbReference type="InterPro" id="IPR002139">
    <property type="entry name" value="Ribo/fructo_kinase"/>
</dbReference>
<dbReference type="VEuPathDB" id="FungiDB:TRICI_000891"/>
<keyword evidence="10 12" id="KW-0630">Potassium</keyword>
<gene>
    <name evidence="12" type="primary">RBK1</name>
    <name evidence="14" type="ORF">TRICI_000891</name>
</gene>
<dbReference type="PANTHER" id="PTHR10584:SF166">
    <property type="entry name" value="RIBOKINASE"/>
    <property type="match status" value="1"/>
</dbReference>
<dbReference type="PRINTS" id="PR00990">
    <property type="entry name" value="RIBOKINASE"/>
</dbReference>
<evidence type="ECO:0000256" key="5">
    <source>
        <dbReference type="ARBA" id="ARBA00022723"/>
    </source>
</evidence>
<feature type="binding site" evidence="12">
    <location>
        <begin position="11"/>
        <end position="13"/>
    </location>
    <ligand>
        <name>substrate</name>
    </ligand>
</feature>